<dbReference type="Proteomes" id="UP001497516">
    <property type="component" value="Chromosome 10"/>
</dbReference>
<gene>
    <name evidence="2" type="ORF">LTRI10_LOCUS9596</name>
</gene>
<dbReference type="EMBL" id="OZ034814">
    <property type="protein sequence ID" value="CAL1362735.1"/>
    <property type="molecule type" value="Genomic_DNA"/>
</dbReference>
<protein>
    <submittedName>
        <fullName evidence="2">Uncharacterized protein</fullName>
    </submittedName>
</protein>
<name>A0AAV2D3C4_9ROSI</name>
<feature type="region of interest" description="Disordered" evidence="1">
    <location>
        <begin position="1"/>
        <end position="35"/>
    </location>
</feature>
<evidence type="ECO:0000313" key="3">
    <source>
        <dbReference type="Proteomes" id="UP001497516"/>
    </source>
</evidence>
<organism evidence="2 3">
    <name type="scientific">Linum trigynum</name>
    <dbReference type="NCBI Taxonomy" id="586398"/>
    <lineage>
        <taxon>Eukaryota</taxon>
        <taxon>Viridiplantae</taxon>
        <taxon>Streptophyta</taxon>
        <taxon>Embryophyta</taxon>
        <taxon>Tracheophyta</taxon>
        <taxon>Spermatophyta</taxon>
        <taxon>Magnoliopsida</taxon>
        <taxon>eudicotyledons</taxon>
        <taxon>Gunneridae</taxon>
        <taxon>Pentapetalae</taxon>
        <taxon>rosids</taxon>
        <taxon>fabids</taxon>
        <taxon>Malpighiales</taxon>
        <taxon>Linaceae</taxon>
        <taxon>Linum</taxon>
    </lineage>
</organism>
<evidence type="ECO:0000256" key="1">
    <source>
        <dbReference type="SAM" id="MobiDB-lite"/>
    </source>
</evidence>
<evidence type="ECO:0000313" key="2">
    <source>
        <dbReference type="EMBL" id="CAL1362735.1"/>
    </source>
</evidence>
<dbReference type="AlphaFoldDB" id="A0AAV2D3C4"/>
<keyword evidence="3" id="KW-1185">Reference proteome</keyword>
<proteinExistence type="predicted"/>
<accession>A0AAV2D3C4</accession>
<sequence>MPRLLEGRSRRRISSTAPIRRRGEPSLEVPPGGDSGRPEIRFLLVHDGRGSVELGGIRVPQAGEGADFVVLLLLLCPRPPPRLPPPASPPNSSPDRIAQEAVDHILNNSSNFPFLQRLCICESNFDGEVIRIRHSKLQCLDFTPPVRRAQDRAPPRSASCQIQGRWKLCQVG</sequence>
<reference evidence="2 3" key="1">
    <citation type="submission" date="2024-04" db="EMBL/GenBank/DDBJ databases">
        <authorList>
            <person name="Fracassetti M."/>
        </authorList>
    </citation>
    <scope>NUCLEOTIDE SEQUENCE [LARGE SCALE GENOMIC DNA]</scope>
</reference>